<evidence type="ECO:0000313" key="3">
    <source>
        <dbReference type="Proteomes" id="UP000304864"/>
    </source>
</evidence>
<sequence length="99" mass="11307">MAKQNTEGWHEHKACLRLPAIITIDAMAELLKTQSWQKIKVKQLDFSQVEKVDSAILALVLFWYQQLGEVIELLAVPDDLQVLIDLYDLHDICTISSKS</sequence>
<keyword evidence="3" id="KW-1185">Reference proteome</keyword>
<evidence type="ECO:0000259" key="1">
    <source>
        <dbReference type="Pfam" id="PF13466"/>
    </source>
</evidence>
<dbReference type="KEGG" id="thig:FE785_02690"/>
<gene>
    <name evidence="2" type="ORF">FE785_02690</name>
</gene>
<dbReference type="InterPro" id="IPR036513">
    <property type="entry name" value="STAS_dom_sf"/>
</dbReference>
<dbReference type="Proteomes" id="UP000304864">
    <property type="component" value="Chromosome"/>
</dbReference>
<dbReference type="Pfam" id="PF13466">
    <property type="entry name" value="STAS_2"/>
    <property type="match status" value="1"/>
</dbReference>
<name>A0A4P9K411_9GAMM</name>
<organism evidence="2 3">
    <name type="scientific">Thiomicrorhabdus sediminis</name>
    <dbReference type="NCBI Taxonomy" id="2580412"/>
    <lineage>
        <taxon>Bacteria</taxon>
        <taxon>Pseudomonadati</taxon>
        <taxon>Pseudomonadota</taxon>
        <taxon>Gammaproteobacteria</taxon>
        <taxon>Thiotrichales</taxon>
        <taxon>Piscirickettsiaceae</taxon>
        <taxon>Thiomicrorhabdus</taxon>
    </lineage>
</organism>
<dbReference type="RefSeq" id="WP_138564155.1">
    <property type="nucleotide sequence ID" value="NZ_CP040602.1"/>
</dbReference>
<dbReference type="AlphaFoldDB" id="A0A4P9K411"/>
<reference evidence="2 3" key="1">
    <citation type="submission" date="2019-05" db="EMBL/GenBank/DDBJ databases">
        <title>Thiomicrorhabdus sediminis sp. nov, a novel sulfur-oxidizing bacterium isolated from coastal sediment.</title>
        <authorList>
            <person name="Liu X."/>
        </authorList>
    </citation>
    <scope>NUCLEOTIDE SEQUENCE [LARGE SCALE GENOMIC DNA]</scope>
    <source>
        <strain evidence="2 3">G1</strain>
    </source>
</reference>
<dbReference type="SUPFAM" id="SSF52091">
    <property type="entry name" value="SpoIIaa-like"/>
    <property type="match status" value="1"/>
</dbReference>
<dbReference type="InterPro" id="IPR058548">
    <property type="entry name" value="MlaB-like_STAS"/>
</dbReference>
<dbReference type="EMBL" id="CP040602">
    <property type="protein sequence ID" value="QCU89618.1"/>
    <property type="molecule type" value="Genomic_DNA"/>
</dbReference>
<evidence type="ECO:0000313" key="2">
    <source>
        <dbReference type="EMBL" id="QCU89618.1"/>
    </source>
</evidence>
<proteinExistence type="predicted"/>
<dbReference type="OrthoDB" id="6199434at2"/>
<protein>
    <submittedName>
        <fullName evidence="2">STAS domain-containing protein</fullName>
    </submittedName>
</protein>
<feature type="domain" description="MlaB-like STAS" evidence="1">
    <location>
        <begin position="17"/>
        <end position="89"/>
    </location>
</feature>
<accession>A0A4P9K411</accession>